<dbReference type="SUPFAM" id="SSF54427">
    <property type="entry name" value="NTF2-like"/>
    <property type="match status" value="1"/>
</dbReference>
<comment type="caution">
    <text evidence="2">The sequence shown here is derived from an EMBL/GenBank/DDBJ whole genome shotgun (WGS) entry which is preliminary data.</text>
</comment>
<evidence type="ECO:0000313" key="3">
    <source>
        <dbReference type="Proteomes" id="UP000236594"/>
    </source>
</evidence>
<dbReference type="EMBL" id="PPED02000001">
    <property type="protein sequence ID" value="PWN71679.1"/>
    <property type="molecule type" value="Genomic_DNA"/>
</dbReference>
<dbReference type="OrthoDB" id="759561at2"/>
<feature type="signal peptide" evidence="1">
    <location>
        <begin position="1"/>
        <end position="19"/>
    </location>
</feature>
<reference evidence="2 3" key="1">
    <citation type="submission" date="2018-04" db="EMBL/GenBank/DDBJ databases">
        <title>Draft Genome Sequence of Phosphate-Solubilizing Chryseobacterium sp. ISE14 that is a Biocontrol and Plant Growth-Promoting Rhizobacterium Isolated from Cucumber.</title>
        <authorList>
            <person name="Jeong J.-J."/>
            <person name="Sang M.K."/>
            <person name="Choi I.-G."/>
            <person name="Kim K.D."/>
        </authorList>
    </citation>
    <scope>NUCLEOTIDE SEQUENCE [LARGE SCALE GENOMIC DNA]</scope>
    <source>
        <strain evidence="2 3">ISE14</strain>
    </source>
</reference>
<dbReference type="Gene3D" id="3.10.450.50">
    <property type="match status" value="1"/>
</dbReference>
<evidence type="ECO:0000256" key="1">
    <source>
        <dbReference type="SAM" id="SignalP"/>
    </source>
</evidence>
<evidence type="ECO:0000313" key="2">
    <source>
        <dbReference type="EMBL" id="PWN71679.1"/>
    </source>
</evidence>
<dbReference type="Proteomes" id="UP000236594">
    <property type="component" value="Unassembled WGS sequence"/>
</dbReference>
<proteinExistence type="predicted"/>
<dbReference type="AlphaFoldDB" id="A0A316XEP7"/>
<gene>
    <name evidence="2" type="ORF">C1631_003400</name>
</gene>
<accession>A0A316XEP7</accession>
<organism evidence="2 3">
    <name type="scientific">Chryseobacterium phosphatilyticum</name>
    <dbReference type="NCBI Taxonomy" id="475075"/>
    <lineage>
        <taxon>Bacteria</taxon>
        <taxon>Pseudomonadati</taxon>
        <taxon>Bacteroidota</taxon>
        <taxon>Flavobacteriia</taxon>
        <taxon>Flavobacteriales</taxon>
        <taxon>Weeksellaceae</taxon>
        <taxon>Chryseobacterium group</taxon>
        <taxon>Chryseobacterium</taxon>
    </lineage>
</organism>
<dbReference type="InterPro" id="IPR032710">
    <property type="entry name" value="NTF2-like_dom_sf"/>
</dbReference>
<keyword evidence="3" id="KW-1185">Reference proteome</keyword>
<dbReference type="PROSITE" id="PS51257">
    <property type="entry name" value="PROKAR_LIPOPROTEIN"/>
    <property type="match status" value="1"/>
</dbReference>
<protein>
    <submittedName>
        <fullName evidence="2">DUF3828 domain-containing protein</fullName>
    </submittedName>
</protein>
<name>A0A316XEP7_9FLAO</name>
<keyword evidence="1" id="KW-0732">Signal</keyword>
<feature type="chain" id="PRO_5016392510" evidence="1">
    <location>
        <begin position="20"/>
        <end position="185"/>
    </location>
</feature>
<sequence length="185" mass="21126">MKIIMKNFFLYLSIFFAFISCNKKGESTSSPVDSTAVKTKISALYDQYGKSNEMVYNQPISSDLFSPDLKKNIEKAIQISKEDIEKVKKSAHPDEKPLIFEGAIFSSLYEGFTDYKIQSMDIHDTTADVIVQFEYNMATPKVVWTDKVHLINSDGQWKIDNIDFDTIGNSKNLTTRLNDFIHNTP</sequence>